<accession>A0A922DI71</accession>
<evidence type="ECO:0000313" key="1">
    <source>
        <dbReference type="EMBL" id="KAG6684844.1"/>
    </source>
</evidence>
<comment type="caution">
    <text evidence="1">The sequence shown here is derived from an EMBL/GenBank/DDBJ whole genome shotgun (WGS) entry which is preliminary data.</text>
</comment>
<sequence>MSIYIYELKIPYKDAEMKKIEEEKAATLWDCGSPLYDSYEIASLGHVLERHMMALPLFSGSNSAISPFTSSSDSGHAVKNEGLDEAGSVPNSEVGSHLKRRILEVEMKETAKKLRSWLFRVRCGVGLCKKKHAKLRLPAESEGLIAIHHKGLQTAHGRT</sequence>
<evidence type="ECO:0000313" key="2">
    <source>
        <dbReference type="Proteomes" id="UP000811246"/>
    </source>
</evidence>
<proteinExistence type="predicted"/>
<dbReference type="PANTHER" id="PTHR33978">
    <property type="entry name" value="SERINE/THREONINE-KINASE"/>
    <property type="match status" value="1"/>
</dbReference>
<dbReference type="AlphaFoldDB" id="A0A922DI71"/>
<name>A0A922DI71_CARIL</name>
<reference evidence="1" key="1">
    <citation type="submission" date="2021-01" db="EMBL/GenBank/DDBJ databases">
        <authorList>
            <person name="Lovell J.T."/>
            <person name="Bentley N."/>
            <person name="Bhattarai G."/>
            <person name="Jenkins J.W."/>
            <person name="Sreedasyam A."/>
            <person name="Alarcon Y."/>
            <person name="Bock C."/>
            <person name="Boston L."/>
            <person name="Carlson J."/>
            <person name="Cervantes K."/>
            <person name="Clermont K."/>
            <person name="Krom N."/>
            <person name="Kubenka K."/>
            <person name="Mamidi S."/>
            <person name="Mattison C."/>
            <person name="Monteros M."/>
            <person name="Pisani C."/>
            <person name="Plott C."/>
            <person name="Rajasekar S."/>
            <person name="Rhein H.S."/>
            <person name="Rohla C."/>
            <person name="Song M."/>
            <person name="Hilaire R.S."/>
            <person name="Shu S."/>
            <person name="Wells L."/>
            <person name="Wang X."/>
            <person name="Webber J."/>
            <person name="Heerema R.J."/>
            <person name="Klein P."/>
            <person name="Conner P."/>
            <person name="Grauke L."/>
            <person name="Grimwood J."/>
            <person name="Schmutz J."/>
            <person name="Randall J.J."/>
        </authorList>
    </citation>
    <scope>NUCLEOTIDE SEQUENCE</scope>
    <source>
        <tissue evidence="1">Leaf</tissue>
    </source>
</reference>
<dbReference type="EMBL" id="CM031836">
    <property type="protein sequence ID" value="KAG6684844.1"/>
    <property type="molecule type" value="Genomic_DNA"/>
</dbReference>
<dbReference type="Proteomes" id="UP000811246">
    <property type="component" value="Chromosome 12"/>
</dbReference>
<gene>
    <name evidence="1" type="ORF">I3842_12G083700</name>
</gene>
<dbReference type="PANTHER" id="PTHR33978:SF19">
    <property type="match status" value="1"/>
</dbReference>
<organism evidence="1 2">
    <name type="scientific">Carya illinoinensis</name>
    <name type="common">Pecan</name>
    <dbReference type="NCBI Taxonomy" id="32201"/>
    <lineage>
        <taxon>Eukaryota</taxon>
        <taxon>Viridiplantae</taxon>
        <taxon>Streptophyta</taxon>
        <taxon>Embryophyta</taxon>
        <taxon>Tracheophyta</taxon>
        <taxon>Spermatophyta</taxon>
        <taxon>Magnoliopsida</taxon>
        <taxon>eudicotyledons</taxon>
        <taxon>Gunneridae</taxon>
        <taxon>Pentapetalae</taxon>
        <taxon>rosids</taxon>
        <taxon>fabids</taxon>
        <taxon>Fagales</taxon>
        <taxon>Juglandaceae</taxon>
        <taxon>Carya</taxon>
    </lineage>
</organism>
<protein>
    <submittedName>
        <fullName evidence="1">Uncharacterized protein</fullName>
    </submittedName>
</protein>